<comment type="cofactor">
    <cofactor evidence="1 8 9">
        <name>pyridoxal 5'-phosphate</name>
        <dbReference type="ChEBI" id="CHEBI:597326"/>
    </cofactor>
</comment>
<evidence type="ECO:0000256" key="4">
    <source>
        <dbReference type="ARBA" id="ARBA00022898"/>
    </source>
</evidence>
<dbReference type="GO" id="GO:0005737">
    <property type="term" value="C:cytoplasm"/>
    <property type="evidence" value="ECO:0007669"/>
    <property type="project" value="UniProtKB-SubCell"/>
</dbReference>
<evidence type="ECO:0000256" key="2">
    <source>
        <dbReference type="ARBA" id="ARBA00022490"/>
    </source>
</evidence>
<dbReference type="UniPathway" id="UPA00906">
    <property type="reaction ID" value="UER00896"/>
</dbReference>
<dbReference type="Gene3D" id="3.40.640.10">
    <property type="entry name" value="Type I PLP-dependent aspartate aminotransferase-like (Major domain)"/>
    <property type="match status" value="1"/>
</dbReference>
<dbReference type="InterPro" id="IPR015424">
    <property type="entry name" value="PyrdxlP-dep_Trfase"/>
</dbReference>
<evidence type="ECO:0000256" key="9">
    <source>
        <dbReference type="PIRSR" id="PIRSR618319-50"/>
    </source>
</evidence>
<dbReference type="Proteomes" id="UP000008633">
    <property type="component" value="Chromosome"/>
</dbReference>
<dbReference type="NCBIfam" id="TIGR00474">
    <property type="entry name" value="selA"/>
    <property type="match status" value="1"/>
</dbReference>
<dbReference type="OrthoDB" id="9787096at2"/>
<dbReference type="HOGENOM" id="CLU_038142_1_0_7"/>
<comment type="pathway">
    <text evidence="8">Aminoacyl-tRNA biosynthesis; selenocysteinyl-tRNA(Sec) biosynthesis; selenocysteinyl-tRNA(Sec) from L-seryl-tRNA(Sec) (bacterial route): step 1/1.</text>
</comment>
<evidence type="ECO:0000256" key="5">
    <source>
        <dbReference type="ARBA" id="ARBA00022917"/>
    </source>
</evidence>
<dbReference type="RefSeq" id="WP_013554758.1">
    <property type="nucleotide sequence ID" value="NC_014935.1"/>
</dbReference>
<evidence type="ECO:0000313" key="11">
    <source>
        <dbReference type="Proteomes" id="UP000008633"/>
    </source>
</evidence>
<organism evidence="10 11">
    <name type="scientific">Nitratifractor salsuginis (strain DSM 16511 / JCM 12458 / E9I37-1)</name>
    <dbReference type="NCBI Taxonomy" id="749222"/>
    <lineage>
        <taxon>Bacteria</taxon>
        <taxon>Pseudomonadati</taxon>
        <taxon>Campylobacterota</taxon>
        <taxon>Epsilonproteobacteria</taxon>
        <taxon>Campylobacterales</taxon>
        <taxon>Sulfurovaceae</taxon>
        <taxon>Nitratifractor</taxon>
    </lineage>
</organism>
<keyword evidence="5 8" id="KW-0648">Protein biosynthesis</keyword>
<name>E6X1T2_NITSE</name>
<dbReference type="GO" id="GO:0001717">
    <property type="term" value="P:conversion of seryl-tRNAsec to selenocys-tRNAsec"/>
    <property type="evidence" value="ECO:0007669"/>
    <property type="project" value="UniProtKB-UniRule"/>
</dbReference>
<evidence type="ECO:0000256" key="6">
    <source>
        <dbReference type="ARBA" id="ARBA00023266"/>
    </source>
</evidence>
<comment type="catalytic activity">
    <reaction evidence="8">
        <text>L-seryl-tRNA(Sec) + selenophosphate + H(+) = L-selenocysteinyl-tRNA(Sec) + phosphate</text>
        <dbReference type="Rhea" id="RHEA:22728"/>
        <dbReference type="Rhea" id="RHEA-COMP:9742"/>
        <dbReference type="Rhea" id="RHEA-COMP:9743"/>
        <dbReference type="ChEBI" id="CHEBI:15378"/>
        <dbReference type="ChEBI" id="CHEBI:16144"/>
        <dbReference type="ChEBI" id="CHEBI:43474"/>
        <dbReference type="ChEBI" id="CHEBI:78533"/>
        <dbReference type="ChEBI" id="CHEBI:78573"/>
        <dbReference type="EC" id="2.9.1.1"/>
    </reaction>
</comment>
<dbReference type="HAMAP" id="MF_00423">
    <property type="entry name" value="SelA"/>
    <property type="match status" value="1"/>
</dbReference>
<keyword evidence="6 8" id="KW-0711">Selenium</keyword>
<reference evidence="10 11" key="1">
    <citation type="journal article" date="2011" name="Stand. Genomic Sci.">
        <title>Complete genome sequence of Nitratifractor salsuginis type strain (E9I37-1).</title>
        <authorList>
            <person name="Anderson I."/>
            <person name="Sikorski J."/>
            <person name="Zeytun A."/>
            <person name="Nolan M."/>
            <person name="Lapidus A."/>
            <person name="Lucas S."/>
            <person name="Hammon N."/>
            <person name="Deshpande S."/>
            <person name="Cheng J.F."/>
            <person name="Tapia R."/>
            <person name="Han C."/>
            <person name="Goodwin L."/>
            <person name="Pitluck S."/>
            <person name="Liolios K."/>
            <person name="Pagani I."/>
            <person name="Ivanova N."/>
            <person name="Huntemann M."/>
            <person name="Mavromatis K."/>
            <person name="Ovchinikova G."/>
            <person name="Pati A."/>
            <person name="Chen A."/>
            <person name="Palaniappan K."/>
            <person name="Land M."/>
            <person name="Hauser L."/>
            <person name="Brambilla E.M."/>
            <person name="Ngatchou-Djao O.D."/>
            <person name="Rohde M."/>
            <person name="Tindall B.J."/>
            <person name="Goker M."/>
            <person name="Detter J.C."/>
            <person name="Woyke T."/>
            <person name="Bristow J."/>
            <person name="Eisen J.A."/>
            <person name="Markowitz V."/>
            <person name="Hugenholtz P."/>
            <person name="Klenk H.P."/>
            <person name="Kyrpides N.C."/>
        </authorList>
    </citation>
    <scope>NUCLEOTIDE SEQUENCE [LARGE SCALE GENOMIC DNA]</scope>
    <source>
        <strain evidence="11">DSM 16511 / JCM 12458 / E9I37-1</strain>
    </source>
</reference>
<dbReference type="PANTHER" id="PTHR32328">
    <property type="entry name" value="L-SERYL-TRNA(SEC) SELENIUM TRANSFERASE"/>
    <property type="match status" value="1"/>
</dbReference>
<gene>
    <name evidence="8" type="primary">selA</name>
    <name evidence="10" type="ordered locus">Nitsa_1828</name>
</gene>
<dbReference type="Pfam" id="PF03841">
    <property type="entry name" value="SelA"/>
    <property type="match status" value="1"/>
</dbReference>
<evidence type="ECO:0000256" key="3">
    <source>
        <dbReference type="ARBA" id="ARBA00022679"/>
    </source>
</evidence>
<comment type="similarity">
    <text evidence="7 8">Belongs to the SelA family.</text>
</comment>
<evidence type="ECO:0000256" key="1">
    <source>
        <dbReference type="ARBA" id="ARBA00001933"/>
    </source>
</evidence>
<dbReference type="GO" id="GO:0004125">
    <property type="term" value="F:L-seryl-tRNA(Sec) selenium transferase activity"/>
    <property type="evidence" value="ECO:0007669"/>
    <property type="project" value="UniProtKB-UniRule"/>
</dbReference>
<comment type="function">
    <text evidence="8">Converts seryl-tRNA(Sec) to selenocysteinyl-tRNA(Sec) required for selenoprotein biosynthesis.</text>
</comment>
<dbReference type="InterPro" id="IPR018319">
    <property type="entry name" value="SelA-like"/>
</dbReference>
<dbReference type="KEGG" id="nsa:Nitsa_1828"/>
<keyword evidence="4 8" id="KW-0663">Pyridoxal phosphate</keyword>
<keyword evidence="3 8" id="KW-0808">Transferase</keyword>
<dbReference type="AlphaFoldDB" id="E6X1T2"/>
<keyword evidence="2 8" id="KW-0963">Cytoplasm</keyword>
<dbReference type="eggNOG" id="COG1921">
    <property type="taxonomic scope" value="Bacteria"/>
</dbReference>
<sequence>MNPYRQIPQIDKLLQDEAFAGCNTVLLTQAAREAIEALRSAIGRGEVTSVDREALIREILERYHAFLTPSLQPLVNATGITVHTNLGRSLIDPELFEEAKSVACNYCNLEYDLEAGRRGDRYHHTAEALRQLFGCEDALVVNNNAAAVYLILNTFAAGREAVVSRGELVEIGGSFRIPEVMKASGAILREVGTTNKTHCRDYEEAVGEETALLMKVHKSNYRIEGFSEEVPFADIRAVARTRGLLDYYDLGSAYLPDLPWGLSDYEPSIFRVLADDPSLISFSGDKLFGSVQAGIILGKKELIARLKKNQILRMFRVDKLTLALLERTVLAYRKGEYDKIPTLRMLREPIENLRERAERLNGMLPPIEAEVRESETYVGGGTMPGKKIPTVVLALEGDAVELERQFRARRIIGRIERDSFVLDMRTVREEELSLIAEAGKEIGG</sequence>
<dbReference type="EC" id="2.9.1.1" evidence="8"/>
<dbReference type="Gene3D" id="3.90.1150.180">
    <property type="match status" value="1"/>
</dbReference>
<evidence type="ECO:0000256" key="8">
    <source>
        <dbReference type="HAMAP-Rule" id="MF_00423"/>
    </source>
</evidence>
<dbReference type="STRING" id="749222.Nitsa_1828"/>
<dbReference type="EMBL" id="CP002452">
    <property type="protein sequence ID" value="ADV47073.1"/>
    <property type="molecule type" value="Genomic_DNA"/>
</dbReference>
<evidence type="ECO:0000313" key="10">
    <source>
        <dbReference type="EMBL" id="ADV47073.1"/>
    </source>
</evidence>
<dbReference type="InterPro" id="IPR015421">
    <property type="entry name" value="PyrdxlP-dep_Trfase_major"/>
</dbReference>
<dbReference type="SUPFAM" id="SSF53383">
    <property type="entry name" value="PLP-dependent transferases"/>
    <property type="match status" value="1"/>
</dbReference>
<reference evidence="11" key="2">
    <citation type="submission" date="2011-01" db="EMBL/GenBank/DDBJ databases">
        <title>The complete genome of Nitratifractor salsuginis DSM 16511.</title>
        <authorList>
            <consortium name="US DOE Joint Genome Institute (JGI-PGF)"/>
            <person name="Lucas S."/>
            <person name="Copeland A."/>
            <person name="Lapidus A."/>
            <person name="Bruce D."/>
            <person name="Goodwin L."/>
            <person name="Pitluck S."/>
            <person name="Kyrpides N."/>
            <person name="Mavromatis K."/>
            <person name="Ivanova N."/>
            <person name="Mikhailova N."/>
            <person name="Zeytun A."/>
            <person name="Detter J.C."/>
            <person name="Tapia R."/>
            <person name="Han C."/>
            <person name="Land M."/>
            <person name="Hauser L."/>
            <person name="Markowitz V."/>
            <person name="Cheng J.-F."/>
            <person name="Hugenholtz P."/>
            <person name="Woyke T."/>
            <person name="Wu D."/>
            <person name="Tindall B."/>
            <person name="Schuetze A."/>
            <person name="Brambilla E."/>
            <person name="Klenk H.-P."/>
            <person name="Eisen J.A."/>
        </authorList>
    </citation>
    <scope>NUCLEOTIDE SEQUENCE [LARGE SCALE GENOMIC DNA]</scope>
    <source>
        <strain evidence="11">DSM 16511 / JCM 12458 / E9I37-1</strain>
    </source>
</reference>
<dbReference type="InterPro" id="IPR004534">
    <property type="entry name" value="SelA_trans"/>
</dbReference>
<feature type="modified residue" description="N6-(pyridoxal phosphate)lysine" evidence="8 9">
    <location>
        <position position="286"/>
    </location>
</feature>
<evidence type="ECO:0000256" key="7">
    <source>
        <dbReference type="ARBA" id="ARBA00044507"/>
    </source>
</evidence>
<keyword evidence="11" id="KW-1185">Reference proteome</keyword>
<proteinExistence type="inferred from homology"/>
<dbReference type="PANTHER" id="PTHR32328:SF0">
    <property type="entry name" value="L-SERYL-TRNA(SEC) SELENIUM TRANSFERASE"/>
    <property type="match status" value="1"/>
</dbReference>
<comment type="subcellular location">
    <subcellularLocation>
        <location evidence="8">Cytoplasm</location>
    </subcellularLocation>
</comment>
<protein>
    <recommendedName>
        <fullName evidence="8">L-seryl-tRNA(Sec) selenium transferase</fullName>
        <ecNumber evidence="8">2.9.1.1</ecNumber>
    </recommendedName>
    <alternativeName>
        <fullName evidence="8">Selenocysteine synthase</fullName>
        <shortName evidence="8">Sec synthase</shortName>
    </alternativeName>
    <alternativeName>
        <fullName evidence="8">Selenocysteinyl-tRNA(Sec) synthase</fullName>
    </alternativeName>
</protein>
<accession>E6X1T2</accession>
<dbReference type="GO" id="GO:0001514">
    <property type="term" value="P:selenocysteine incorporation"/>
    <property type="evidence" value="ECO:0007669"/>
    <property type="project" value="UniProtKB-UniRule"/>
</dbReference>